<sequence length="414" mass="44052">MNKFSVFVLIAAAFLFGCKKSKTAEPPSTAEISLGGAISATAGVTGMANVDANTSQQNISGFGGASILQWRGDLTAAQRQKLFSPVDGLGFSALRVRIPNSAADFAAEKPTIDAAKSFGANVIATAWSAPASMKTNNNIVGGKLKTSSYADYAAFLKSYVTAVGGVTAISPTNEPNYGVDYESMSMTAEEVADFVAAQGENVGAPVMAPEPFNMSQTYIGTYLANAAANAKTAYIAGHIYGTPPTAFTPGKEIWMTEHYTNNNDGNDWVGALSVGKEIHDCMTAGYSMYVWWYMCRYYGLMSETSDTPTKRGYAMAQFSKWIRPGFRKIASTATPQSNVFLSAYKSGSKLVLVIINFNSSMVAQPIGLTGISATGFNRYYTDANNNLKASNFTIPGNNFIINLAPLSVTTLVSM</sequence>
<dbReference type="Gene3D" id="2.60.40.1180">
    <property type="entry name" value="Golgi alpha-mannosidase II"/>
    <property type="match status" value="1"/>
</dbReference>
<proteinExistence type="inferred from homology"/>
<keyword evidence="3 4" id="KW-0378">Hydrolase</keyword>
<dbReference type="PROSITE" id="PS51257">
    <property type="entry name" value="PROKAR_LIPOPROTEIN"/>
    <property type="match status" value="1"/>
</dbReference>
<comment type="similarity">
    <text evidence="1">Belongs to the glycosyl hydrolase 30 family.</text>
</comment>
<dbReference type="OrthoDB" id="9806701at2"/>
<dbReference type="GO" id="GO:0004348">
    <property type="term" value="F:glucosylceramidase activity"/>
    <property type="evidence" value="ECO:0007669"/>
    <property type="project" value="InterPro"/>
</dbReference>
<accession>A0A2H9VPY5</accession>
<dbReference type="PANTHER" id="PTHR11069:SF38">
    <property type="entry name" value="GLUCURONOXYLANASE XYNC"/>
    <property type="match status" value="1"/>
</dbReference>
<comment type="caution">
    <text evidence="4">The sequence shown here is derived from an EMBL/GenBank/DDBJ whole genome shotgun (WGS) entry which is preliminary data.</text>
</comment>
<evidence type="ECO:0000256" key="1">
    <source>
        <dbReference type="ARBA" id="ARBA00005382"/>
    </source>
</evidence>
<keyword evidence="2" id="KW-0732">Signal</keyword>
<dbReference type="InterPro" id="IPR017853">
    <property type="entry name" value="GH"/>
</dbReference>
<dbReference type="InterPro" id="IPR013780">
    <property type="entry name" value="Glyco_hydro_b"/>
</dbReference>
<keyword evidence="5" id="KW-1185">Reference proteome</keyword>
<dbReference type="Proteomes" id="UP000242687">
    <property type="component" value="Unassembled WGS sequence"/>
</dbReference>
<dbReference type="RefSeq" id="WP_100342694.1">
    <property type="nucleotide sequence ID" value="NZ_PGFJ01000002.1"/>
</dbReference>
<dbReference type="EMBL" id="PGFJ01000002">
    <property type="protein sequence ID" value="PJJ80409.1"/>
    <property type="molecule type" value="Genomic_DNA"/>
</dbReference>
<organism evidence="4 5">
    <name type="scientific">Mucilaginibacter auburnensis</name>
    <dbReference type="NCBI Taxonomy" id="1457233"/>
    <lineage>
        <taxon>Bacteria</taxon>
        <taxon>Pseudomonadati</taxon>
        <taxon>Bacteroidota</taxon>
        <taxon>Sphingobacteriia</taxon>
        <taxon>Sphingobacteriales</taxon>
        <taxon>Sphingobacteriaceae</taxon>
        <taxon>Mucilaginibacter</taxon>
    </lineage>
</organism>
<gene>
    <name evidence="4" type="ORF">CLV57_3560</name>
</gene>
<dbReference type="GO" id="GO:0006665">
    <property type="term" value="P:sphingolipid metabolic process"/>
    <property type="evidence" value="ECO:0007669"/>
    <property type="project" value="InterPro"/>
</dbReference>
<dbReference type="SUPFAM" id="SSF51011">
    <property type="entry name" value="Glycosyl hydrolase domain"/>
    <property type="match status" value="1"/>
</dbReference>
<protein>
    <submittedName>
        <fullName evidence="4">O-glycosyl hydrolase</fullName>
    </submittedName>
</protein>
<evidence type="ECO:0000256" key="3">
    <source>
        <dbReference type="ARBA" id="ARBA00022801"/>
    </source>
</evidence>
<dbReference type="InterPro" id="IPR001139">
    <property type="entry name" value="Glyco_hydro_30"/>
</dbReference>
<dbReference type="AlphaFoldDB" id="A0A2H9VPY5"/>
<dbReference type="Gene3D" id="3.20.20.80">
    <property type="entry name" value="Glycosidases"/>
    <property type="match status" value="1"/>
</dbReference>
<dbReference type="PANTHER" id="PTHR11069">
    <property type="entry name" value="GLUCOSYLCERAMIDASE"/>
    <property type="match status" value="1"/>
</dbReference>
<evidence type="ECO:0000313" key="4">
    <source>
        <dbReference type="EMBL" id="PJJ80409.1"/>
    </source>
</evidence>
<dbReference type="GO" id="GO:0016020">
    <property type="term" value="C:membrane"/>
    <property type="evidence" value="ECO:0007669"/>
    <property type="project" value="GOC"/>
</dbReference>
<reference evidence="4 5" key="1">
    <citation type="submission" date="2017-11" db="EMBL/GenBank/DDBJ databases">
        <title>Genomic Encyclopedia of Archaeal and Bacterial Type Strains, Phase II (KMG-II): From Individual Species to Whole Genera.</title>
        <authorList>
            <person name="Goeker M."/>
        </authorList>
    </citation>
    <scope>NUCLEOTIDE SEQUENCE [LARGE SCALE GENOMIC DNA]</scope>
    <source>
        <strain evidence="4 5">DSM 28175</strain>
    </source>
</reference>
<dbReference type="SUPFAM" id="SSF51445">
    <property type="entry name" value="(Trans)glycosidases"/>
    <property type="match status" value="1"/>
</dbReference>
<evidence type="ECO:0000256" key="2">
    <source>
        <dbReference type="ARBA" id="ARBA00022729"/>
    </source>
</evidence>
<name>A0A2H9VPY5_9SPHI</name>
<evidence type="ECO:0000313" key="5">
    <source>
        <dbReference type="Proteomes" id="UP000242687"/>
    </source>
</evidence>